<dbReference type="GO" id="GO:0008236">
    <property type="term" value="F:serine-type peptidase activity"/>
    <property type="evidence" value="ECO:0007669"/>
    <property type="project" value="UniProtKB-KW"/>
</dbReference>
<evidence type="ECO:0000313" key="10">
    <source>
        <dbReference type="Proteomes" id="UP001162640"/>
    </source>
</evidence>
<proteinExistence type="inferred from homology"/>
<keyword evidence="3" id="KW-0963">Cytoplasm</keyword>
<dbReference type="AlphaFoldDB" id="A0A9W6ZC46"/>
<evidence type="ECO:0000256" key="1">
    <source>
        <dbReference type="ARBA" id="ARBA00004496"/>
    </source>
</evidence>
<feature type="region of interest" description="Disordered" evidence="7">
    <location>
        <begin position="21"/>
        <end position="45"/>
    </location>
</feature>
<evidence type="ECO:0000256" key="8">
    <source>
        <dbReference type="SAM" id="SignalP"/>
    </source>
</evidence>
<evidence type="ECO:0000256" key="7">
    <source>
        <dbReference type="SAM" id="MobiDB-lite"/>
    </source>
</evidence>
<name>A0A9W6ZC46_9STRA</name>
<dbReference type="InterPro" id="IPR012393">
    <property type="entry name" value="Tricorn_protease"/>
</dbReference>
<evidence type="ECO:0000256" key="2">
    <source>
        <dbReference type="ARBA" id="ARBA00008524"/>
    </source>
</evidence>
<evidence type="ECO:0000256" key="5">
    <source>
        <dbReference type="ARBA" id="ARBA00022801"/>
    </source>
</evidence>
<keyword evidence="4" id="KW-0645">Protease</keyword>
<feature type="signal peptide" evidence="8">
    <location>
        <begin position="1"/>
        <end position="15"/>
    </location>
</feature>
<dbReference type="GO" id="GO:0006508">
    <property type="term" value="P:proteolysis"/>
    <property type="evidence" value="ECO:0007669"/>
    <property type="project" value="UniProtKB-KW"/>
</dbReference>
<reference evidence="10" key="1">
    <citation type="journal article" date="2023" name="Commun. Biol.">
        <title>Genome analysis of Parmales, the sister group of diatoms, reveals the evolutionary specialization of diatoms from phago-mixotrophs to photoautotrophs.</title>
        <authorList>
            <person name="Ban H."/>
            <person name="Sato S."/>
            <person name="Yoshikawa S."/>
            <person name="Yamada K."/>
            <person name="Nakamura Y."/>
            <person name="Ichinomiya M."/>
            <person name="Sato N."/>
            <person name="Blanc-Mathieu R."/>
            <person name="Endo H."/>
            <person name="Kuwata A."/>
            <person name="Ogata H."/>
        </authorList>
    </citation>
    <scope>NUCLEOTIDE SEQUENCE [LARGE SCALE GENOMIC DNA]</scope>
</reference>
<evidence type="ECO:0000256" key="3">
    <source>
        <dbReference type="ARBA" id="ARBA00022490"/>
    </source>
</evidence>
<comment type="subcellular location">
    <subcellularLocation>
        <location evidence="1">Cytoplasm</location>
    </subcellularLocation>
</comment>
<evidence type="ECO:0000313" key="9">
    <source>
        <dbReference type="EMBL" id="GMH51554.1"/>
    </source>
</evidence>
<dbReference type="Gene3D" id="2.120.10.60">
    <property type="entry name" value="Tricorn protease N-terminal domain"/>
    <property type="match status" value="1"/>
</dbReference>
<evidence type="ECO:0000256" key="4">
    <source>
        <dbReference type="ARBA" id="ARBA00022670"/>
    </source>
</evidence>
<comment type="caution">
    <text evidence="9">The sequence shown here is derived from an EMBL/GenBank/DDBJ whole genome shotgun (WGS) entry which is preliminary data.</text>
</comment>
<keyword evidence="5" id="KW-0378">Hydrolase</keyword>
<dbReference type="GO" id="GO:0005737">
    <property type="term" value="C:cytoplasm"/>
    <property type="evidence" value="ECO:0007669"/>
    <property type="project" value="UniProtKB-SubCell"/>
</dbReference>
<dbReference type="PANTHER" id="PTHR43253:SF1">
    <property type="entry name" value="TRICORN PROTEASE HOMOLOG 2-RELATED"/>
    <property type="match status" value="1"/>
</dbReference>
<feature type="chain" id="PRO_5040992843" evidence="8">
    <location>
        <begin position="16"/>
        <end position="281"/>
    </location>
</feature>
<accession>A0A9W6ZC46</accession>
<protein>
    <submittedName>
        <fullName evidence="9">Uncharacterized protein</fullName>
    </submittedName>
</protein>
<sequence>MIVALVSSLFGLILGYFLSSKSSSPSSTTTSPTTSTSSPEVVQPYNPFTSYSHGEPFNPPLPPTSPYILSPSIHNSTILFTSEGDIYQSSSNYARRLTSGLGNELTPIQKINLICYSATYTSTREIYCQTPSLSSTRITYTTGIRELIDFTEDGIIFSKLNEEEGMDDVRLYEVKISQSENDIIPIGGITPIPYSQALNGASHNNCFYFTRFKQSSQTNQYVGGTAEKIYVHCDGEDSSKVVGGGFKGAMKNPKVWKGAENDFVVFLSDMIDGDVDSGKKN</sequence>
<comment type="similarity">
    <text evidence="2">Belongs to the peptidase S41B family.</text>
</comment>
<gene>
    <name evidence="9" type="ORF">TL16_g01037</name>
</gene>
<dbReference type="PANTHER" id="PTHR43253">
    <property type="entry name" value="TRICORN PROTEASE HOMOLOG 2-RELATED"/>
    <property type="match status" value="1"/>
</dbReference>
<organism evidence="9 10">
    <name type="scientific">Triparma laevis f. inornata</name>
    <dbReference type="NCBI Taxonomy" id="1714386"/>
    <lineage>
        <taxon>Eukaryota</taxon>
        <taxon>Sar</taxon>
        <taxon>Stramenopiles</taxon>
        <taxon>Ochrophyta</taxon>
        <taxon>Bolidophyceae</taxon>
        <taxon>Parmales</taxon>
        <taxon>Triparmaceae</taxon>
        <taxon>Triparma</taxon>
    </lineage>
</organism>
<dbReference type="EMBL" id="BLQM01000021">
    <property type="protein sequence ID" value="GMH51554.1"/>
    <property type="molecule type" value="Genomic_DNA"/>
</dbReference>
<keyword evidence="8" id="KW-0732">Signal</keyword>
<dbReference type="Proteomes" id="UP001162640">
    <property type="component" value="Unassembled WGS sequence"/>
</dbReference>
<evidence type="ECO:0000256" key="6">
    <source>
        <dbReference type="ARBA" id="ARBA00022825"/>
    </source>
</evidence>
<keyword evidence="6" id="KW-0720">Serine protease</keyword>
<dbReference type="Pfam" id="PF26549">
    <property type="entry name" value="Tricorn_N"/>
    <property type="match status" value="1"/>
</dbReference>
<feature type="compositionally biased region" description="Low complexity" evidence="7">
    <location>
        <begin position="21"/>
        <end position="39"/>
    </location>
</feature>